<gene>
    <name evidence="7" type="ORF">dnm_038430</name>
</gene>
<dbReference type="EMBL" id="CP061800">
    <property type="protein sequence ID" value="QTA87806.1"/>
    <property type="molecule type" value="Genomic_DNA"/>
</dbReference>
<accession>A0A975GNC1</accession>
<evidence type="ECO:0000313" key="7">
    <source>
        <dbReference type="EMBL" id="QTA87806.1"/>
    </source>
</evidence>
<name>A0A975GNC1_9BACT</name>
<evidence type="ECO:0000256" key="5">
    <source>
        <dbReference type="SAM" id="MobiDB-lite"/>
    </source>
</evidence>
<reference evidence="7" key="1">
    <citation type="journal article" date="2021" name="Microb. Physiol.">
        <title>Proteogenomic Insights into the Physiology of Marine, Sulfate-Reducing, Filamentous Desulfonema limicola and Desulfonema magnum.</title>
        <authorList>
            <person name="Schnaars V."/>
            <person name="Wohlbrand L."/>
            <person name="Scheve S."/>
            <person name="Hinrichs C."/>
            <person name="Reinhardt R."/>
            <person name="Rabus R."/>
        </authorList>
    </citation>
    <scope>NUCLEOTIDE SEQUENCE</scope>
    <source>
        <strain evidence="7">4be13</strain>
    </source>
</reference>
<evidence type="ECO:0000256" key="6">
    <source>
        <dbReference type="SAM" id="Phobius"/>
    </source>
</evidence>
<organism evidence="7 8">
    <name type="scientific">Desulfonema magnum</name>
    <dbReference type="NCBI Taxonomy" id="45655"/>
    <lineage>
        <taxon>Bacteria</taxon>
        <taxon>Pseudomonadati</taxon>
        <taxon>Thermodesulfobacteriota</taxon>
        <taxon>Desulfobacteria</taxon>
        <taxon>Desulfobacterales</taxon>
        <taxon>Desulfococcaceae</taxon>
        <taxon>Desulfonema</taxon>
    </lineage>
</organism>
<sequence length="208" mass="22514">MKADKGKTEDQSKKTETKAENLTKETKETEKTEIQSTKMEETMKDEKMEKQAEETMVKEVSNEKLNKLIRHHVYGSMAVGLIPLPLVDFAGLTVVQLNLLRKLAQIYNVPFSKGVVKSILSSLVGGAVPMVISGPLAVSISKSVPAIGTTAGVVTMPIIAGASTYAVGKVFVQHFASGGTFLTFDPDKVKVYYTKMFKEGEKVAAAAK</sequence>
<feature type="transmembrane region" description="Helical" evidence="6">
    <location>
        <begin position="119"/>
        <end position="138"/>
    </location>
</feature>
<dbReference type="Proteomes" id="UP000663722">
    <property type="component" value="Chromosome"/>
</dbReference>
<dbReference type="RefSeq" id="WP_207682842.1">
    <property type="nucleotide sequence ID" value="NZ_CP061800.1"/>
</dbReference>
<comment type="subcellular location">
    <subcellularLocation>
        <location evidence="1">Membrane</location>
        <topology evidence="1">Multi-pass membrane protein</topology>
    </subcellularLocation>
</comment>
<evidence type="ECO:0000256" key="4">
    <source>
        <dbReference type="ARBA" id="ARBA00023136"/>
    </source>
</evidence>
<feature type="transmembrane region" description="Helical" evidence="6">
    <location>
        <begin position="73"/>
        <end position="99"/>
    </location>
</feature>
<keyword evidence="3 6" id="KW-1133">Transmembrane helix</keyword>
<evidence type="ECO:0000313" key="8">
    <source>
        <dbReference type="Proteomes" id="UP000663722"/>
    </source>
</evidence>
<keyword evidence="2 6" id="KW-0812">Transmembrane</keyword>
<feature type="region of interest" description="Disordered" evidence="5">
    <location>
        <begin position="1"/>
        <end position="45"/>
    </location>
</feature>
<proteinExistence type="predicted"/>
<keyword evidence="8" id="KW-1185">Reference proteome</keyword>
<dbReference type="InterPro" id="IPR021147">
    <property type="entry name" value="DUF697"/>
</dbReference>
<evidence type="ECO:0000256" key="1">
    <source>
        <dbReference type="ARBA" id="ARBA00004141"/>
    </source>
</evidence>
<dbReference type="KEGG" id="dmm:dnm_038430"/>
<protein>
    <submittedName>
        <fullName evidence="7">DUF697</fullName>
    </submittedName>
</protein>
<keyword evidence="4 6" id="KW-0472">Membrane</keyword>
<dbReference type="Pfam" id="PF05128">
    <property type="entry name" value="DUF697"/>
    <property type="match status" value="1"/>
</dbReference>
<dbReference type="GO" id="GO:0016020">
    <property type="term" value="C:membrane"/>
    <property type="evidence" value="ECO:0007669"/>
    <property type="project" value="UniProtKB-SubCell"/>
</dbReference>
<evidence type="ECO:0000256" key="2">
    <source>
        <dbReference type="ARBA" id="ARBA00022692"/>
    </source>
</evidence>
<evidence type="ECO:0000256" key="3">
    <source>
        <dbReference type="ARBA" id="ARBA00022989"/>
    </source>
</evidence>
<dbReference type="AlphaFoldDB" id="A0A975GNC1"/>